<proteinExistence type="predicted"/>
<dbReference type="AlphaFoldDB" id="A0A1I4Q1J6"/>
<dbReference type="OrthoDB" id="175605at2"/>
<dbReference type="Proteomes" id="UP000199144">
    <property type="component" value="Unassembled WGS sequence"/>
</dbReference>
<gene>
    <name evidence="2" type="ORF">SAMN04488042_106145</name>
</gene>
<dbReference type="EMBL" id="FOTQ01000006">
    <property type="protein sequence ID" value="SFM33929.1"/>
    <property type="molecule type" value="Genomic_DNA"/>
</dbReference>
<protein>
    <submittedName>
        <fullName evidence="2">Uncharacterized protein</fullName>
    </submittedName>
</protein>
<keyword evidence="1" id="KW-0732">Signal</keyword>
<name>A0A1I4Q1J6_9RHOB</name>
<organism evidence="2 3">
    <name type="scientific">Shimia aestuarii</name>
    <dbReference type="NCBI Taxonomy" id="254406"/>
    <lineage>
        <taxon>Bacteria</taxon>
        <taxon>Pseudomonadati</taxon>
        <taxon>Pseudomonadota</taxon>
        <taxon>Alphaproteobacteria</taxon>
        <taxon>Rhodobacterales</taxon>
        <taxon>Roseobacteraceae</taxon>
    </lineage>
</organism>
<feature type="chain" id="PRO_5011538604" evidence="1">
    <location>
        <begin position="24"/>
        <end position="523"/>
    </location>
</feature>
<evidence type="ECO:0000313" key="3">
    <source>
        <dbReference type="Proteomes" id="UP000199144"/>
    </source>
</evidence>
<reference evidence="2 3" key="1">
    <citation type="submission" date="2016-10" db="EMBL/GenBank/DDBJ databases">
        <authorList>
            <person name="de Groot N.N."/>
        </authorList>
    </citation>
    <scope>NUCLEOTIDE SEQUENCE [LARGE SCALE GENOMIC DNA]</scope>
    <source>
        <strain evidence="2 3">DSM 15283</strain>
    </source>
</reference>
<evidence type="ECO:0000256" key="1">
    <source>
        <dbReference type="SAM" id="SignalP"/>
    </source>
</evidence>
<feature type="signal peptide" evidence="1">
    <location>
        <begin position="1"/>
        <end position="23"/>
    </location>
</feature>
<evidence type="ECO:0000313" key="2">
    <source>
        <dbReference type="EMBL" id="SFM33929.1"/>
    </source>
</evidence>
<accession>A0A1I4Q1J6</accession>
<sequence>MISLLKALQLIFFSFFLPLVAQAAEVVLTEREVVQFRPGVWLASGLELPASGAKLPIVADDHTDEGARLLRIIASRSEISGLAGVLYDNRDRGHSSLDPNLYPRLTFLKYSSEFSDAGLDVGLAGRIFLPAVVLGNSSTAVRTGAAPRSLPRLAMTSAFWRAVTPTLYENNCIYVYPEHRDHDAEDRYPVNWPYMIISQGSSGSDKRFLHAVAMTLAALPSDTFEFLRKERLVAPTVQMILRRNLQNVATREDYLSGKAHPTVFEGRLVQTGRMVAQAASLQPDDIPPLVRLRVVDEEFSEAGGLAGLEERLVNTPSAIGRIWRSFAWERELLVTAEDTSEPNDRPLTFEWRLLRGDPQRVWIEPQGGNGATAKIRVAWHDPWTEPVPGKKKKQKLRQFSRVDIGVFANNGKLDSAPAIISIDFPEHQVRRYEAVDQAEKRLVSIDYDAKVRGAYLDPLLFWSADWTDTARYAADGKLLGWERQNTGDTSASFVPHDEENQSRFYEINRGDARMPTLRRKEKP</sequence>
<keyword evidence="3" id="KW-1185">Reference proteome</keyword>
<dbReference type="RefSeq" id="WP_093094607.1">
    <property type="nucleotide sequence ID" value="NZ_FOTQ01000006.1"/>
</dbReference>